<evidence type="ECO:0000256" key="9">
    <source>
        <dbReference type="SAM" id="Phobius"/>
    </source>
</evidence>
<keyword evidence="7 9" id="KW-0472">Membrane</keyword>
<evidence type="ECO:0000256" key="1">
    <source>
        <dbReference type="ARBA" id="ARBA00004651"/>
    </source>
</evidence>
<accession>A0AAD9I3X3</accession>
<evidence type="ECO:0000256" key="8">
    <source>
        <dbReference type="SAM" id="MobiDB-lite"/>
    </source>
</evidence>
<dbReference type="PANTHER" id="PTHR33281:SF19">
    <property type="entry name" value="VOLTAGE-DEPENDENT ANION CHANNEL-FORMING PROTEIN YNEE"/>
    <property type="match status" value="1"/>
</dbReference>
<dbReference type="GO" id="GO:0005254">
    <property type="term" value="F:chloride channel activity"/>
    <property type="evidence" value="ECO:0007669"/>
    <property type="project" value="InterPro"/>
</dbReference>
<keyword evidence="4 9" id="KW-0812">Transmembrane</keyword>
<comment type="caution">
    <text evidence="10">The sequence shown here is derived from an EMBL/GenBank/DDBJ whole genome shotgun (WGS) entry which is preliminary data.</text>
</comment>
<dbReference type="Pfam" id="PF25539">
    <property type="entry name" value="Bestrophin_2"/>
    <property type="match status" value="2"/>
</dbReference>
<protein>
    <submittedName>
        <fullName evidence="10">Uncharacterized protein</fullName>
    </submittedName>
</protein>
<keyword evidence="6" id="KW-0406">Ion transport</keyword>
<evidence type="ECO:0000313" key="10">
    <source>
        <dbReference type="EMBL" id="KAK2070453.1"/>
    </source>
</evidence>
<dbReference type="PANTHER" id="PTHR33281">
    <property type="entry name" value="UPF0187 PROTEIN YNEE"/>
    <property type="match status" value="1"/>
</dbReference>
<dbReference type="InterPro" id="IPR044669">
    <property type="entry name" value="YneE/VCCN1/2-like"/>
</dbReference>
<evidence type="ECO:0000256" key="7">
    <source>
        <dbReference type="ARBA" id="ARBA00023136"/>
    </source>
</evidence>
<evidence type="ECO:0000256" key="2">
    <source>
        <dbReference type="ARBA" id="ARBA00022448"/>
    </source>
</evidence>
<feature type="transmembrane region" description="Helical" evidence="9">
    <location>
        <begin position="124"/>
        <end position="143"/>
    </location>
</feature>
<organism evidence="10 11">
    <name type="scientific">Phyllachora maydis</name>
    <dbReference type="NCBI Taxonomy" id="1825666"/>
    <lineage>
        <taxon>Eukaryota</taxon>
        <taxon>Fungi</taxon>
        <taxon>Dikarya</taxon>
        <taxon>Ascomycota</taxon>
        <taxon>Pezizomycotina</taxon>
        <taxon>Sordariomycetes</taxon>
        <taxon>Sordariomycetidae</taxon>
        <taxon>Phyllachorales</taxon>
        <taxon>Phyllachoraceae</taxon>
        <taxon>Phyllachora</taxon>
    </lineage>
</organism>
<feature type="transmembrane region" description="Helical" evidence="9">
    <location>
        <begin position="334"/>
        <end position="353"/>
    </location>
</feature>
<feature type="compositionally biased region" description="Low complexity" evidence="8">
    <location>
        <begin position="12"/>
        <end position="25"/>
    </location>
</feature>
<evidence type="ECO:0000256" key="3">
    <source>
        <dbReference type="ARBA" id="ARBA00022475"/>
    </source>
</evidence>
<name>A0AAD9I3X3_9PEZI</name>
<gene>
    <name evidence="10" type="ORF">P8C59_004943</name>
</gene>
<keyword evidence="11" id="KW-1185">Reference proteome</keyword>
<keyword evidence="2" id="KW-0813">Transport</keyword>
<reference evidence="10" key="1">
    <citation type="journal article" date="2023" name="Mol. Plant Microbe Interact.">
        <title>Elucidating the Obligate Nature and Biological Capacity of an Invasive Fungal Corn Pathogen.</title>
        <authorList>
            <person name="MacCready J.S."/>
            <person name="Roggenkamp E.M."/>
            <person name="Gdanetz K."/>
            <person name="Chilvers M.I."/>
        </authorList>
    </citation>
    <scope>NUCLEOTIDE SEQUENCE</scope>
    <source>
        <strain evidence="10">PM02</strain>
    </source>
</reference>
<dbReference type="Proteomes" id="UP001217918">
    <property type="component" value="Unassembled WGS sequence"/>
</dbReference>
<evidence type="ECO:0000313" key="11">
    <source>
        <dbReference type="Proteomes" id="UP001217918"/>
    </source>
</evidence>
<feature type="compositionally biased region" description="Basic and acidic residues" evidence="8">
    <location>
        <begin position="477"/>
        <end position="486"/>
    </location>
</feature>
<dbReference type="AlphaFoldDB" id="A0AAD9I3X3"/>
<dbReference type="GO" id="GO:0005886">
    <property type="term" value="C:plasma membrane"/>
    <property type="evidence" value="ECO:0007669"/>
    <property type="project" value="UniProtKB-SubCell"/>
</dbReference>
<feature type="region of interest" description="Disordered" evidence="8">
    <location>
        <begin position="1"/>
        <end position="60"/>
    </location>
</feature>
<feature type="transmembrane region" description="Helical" evidence="9">
    <location>
        <begin position="97"/>
        <end position="118"/>
    </location>
</feature>
<sequence length="494" mass="54416">MAEEGAGMTGVSPAPDLAAADSLPSHRPSELTIEVQSTADDEALPTSPRAGTPNPWGSRRHTHVEVDDYFTGPRDILKHSKWPVFLQMHGSILPKMILPLIGVGLWSTLIMCISHYVTKLSVNSVLLTITGFVVSLGLSLRSSTAYERYGEGRRYWASLIQASQALGRVFWVHTVERVGEQGERDMLAKLSALNLLVAFAVALKHRLRYEPYTNHDDIASLVAHLDTYAQAATRAEPARVQKAMEKPGFFKSTGQYLGISFAASNPRKAVKGAGQPLGNMPLEILSYLASYIDETISNGLLPIPMQQTLAYNNLAVLNDVLTGTERVLTTPLPIAYAIAIAQITWVYILLLPFQLIDTLGWITIPASVAAAYIILGLLFIGHEVENPFGQDVNDLPLDDYCAQVAAEMDVIASHPKRRNADWIETVDNRVLWPLSQSGWPTWRQRGGARVRQAVQQRVQMTFETTKKRHGFAADSEPVARRGEKRGSKMAVDTV</sequence>
<keyword evidence="3" id="KW-1003">Cell membrane</keyword>
<proteinExistence type="predicted"/>
<feature type="transmembrane region" description="Helical" evidence="9">
    <location>
        <begin position="359"/>
        <end position="380"/>
    </location>
</feature>
<comment type="subcellular location">
    <subcellularLocation>
        <location evidence="1">Cell membrane</location>
        <topology evidence="1">Multi-pass membrane protein</topology>
    </subcellularLocation>
</comment>
<dbReference type="EMBL" id="JAQQPM010000003">
    <property type="protein sequence ID" value="KAK2070453.1"/>
    <property type="molecule type" value="Genomic_DNA"/>
</dbReference>
<feature type="region of interest" description="Disordered" evidence="8">
    <location>
        <begin position="469"/>
        <end position="494"/>
    </location>
</feature>
<evidence type="ECO:0000256" key="6">
    <source>
        <dbReference type="ARBA" id="ARBA00023065"/>
    </source>
</evidence>
<evidence type="ECO:0000256" key="5">
    <source>
        <dbReference type="ARBA" id="ARBA00022989"/>
    </source>
</evidence>
<keyword evidence="5 9" id="KW-1133">Transmembrane helix</keyword>
<evidence type="ECO:0000256" key="4">
    <source>
        <dbReference type="ARBA" id="ARBA00022692"/>
    </source>
</evidence>